<dbReference type="CDD" id="cd05374">
    <property type="entry name" value="17beta-HSD-like_SDR_c"/>
    <property type="match status" value="1"/>
</dbReference>
<accession>A0A3M6CRH3</accession>
<dbReference type="InterPro" id="IPR051911">
    <property type="entry name" value="SDR_oxidoreductase"/>
</dbReference>
<evidence type="ECO:0000313" key="4">
    <source>
        <dbReference type="EMBL" id="RMV46428.1"/>
    </source>
</evidence>
<protein>
    <recommendedName>
        <fullName evidence="6">Short chain dehydrogenase</fullName>
    </recommendedName>
</protein>
<dbReference type="EMBL" id="RBUT01000108">
    <property type="protein sequence ID" value="RMV46428.1"/>
    <property type="molecule type" value="Genomic_DNA"/>
</dbReference>
<dbReference type="InterPro" id="IPR036291">
    <property type="entry name" value="NAD(P)-bd_dom_sf"/>
</dbReference>
<evidence type="ECO:0000256" key="3">
    <source>
        <dbReference type="RuleBase" id="RU000363"/>
    </source>
</evidence>
<dbReference type="Proteomes" id="UP000279173">
    <property type="component" value="Unassembled WGS sequence"/>
</dbReference>
<evidence type="ECO:0000256" key="2">
    <source>
        <dbReference type="ARBA" id="ARBA00023002"/>
    </source>
</evidence>
<dbReference type="PRINTS" id="PR00080">
    <property type="entry name" value="SDRFAMILY"/>
</dbReference>
<dbReference type="PRINTS" id="PR00081">
    <property type="entry name" value="GDHRDH"/>
</dbReference>
<dbReference type="Pfam" id="PF00106">
    <property type="entry name" value="adh_short"/>
    <property type="match status" value="1"/>
</dbReference>
<dbReference type="GO" id="GO:0016491">
    <property type="term" value="F:oxidoreductase activity"/>
    <property type="evidence" value="ECO:0007669"/>
    <property type="project" value="UniProtKB-KW"/>
</dbReference>
<name>A0A3M6CRH3_9PSED</name>
<dbReference type="PANTHER" id="PTHR43976">
    <property type="entry name" value="SHORT CHAIN DEHYDROGENASE"/>
    <property type="match status" value="1"/>
</dbReference>
<evidence type="ECO:0000313" key="5">
    <source>
        <dbReference type="Proteomes" id="UP000279173"/>
    </source>
</evidence>
<dbReference type="Gene3D" id="3.40.50.720">
    <property type="entry name" value="NAD(P)-binding Rossmann-like Domain"/>
    <property type="match status" value="1"/>
</dbReference>
<dbReference type="AlphaFoldDB" id="A0A3M6CRH3"/>
<dbReference type="SUPFAM" id="SSF51735">
    <property type="entry name" value="NAD(P)-binding Rossmann-fold domains"/>
    <property type="match status" value="1"/>
</dbReference>
<dbReference type="InterPro" id="IPR002347">
    <property type="entry name" value="SDR_fam"/>
</dbReference>
<dbReference type="NCBIfam" id="NF004823">
    <property type="entry name" value="PRK06179.1"/>
    <property type="match status" value="1"/>
</dbReference>
<keyword evidence="2" id="KW-0560">Oxidoreductase</keyword>
<dbReference type="PANTHER" id="PTHR43976:SF16">
    <property type="entry name" value="SHORT-CHAIN DEHYDROGENASE_REDUCTASE FAMILY PROTEIN"/>
    <property type="match status" value="1"/>
</dbReference>
<comment type="similarity">
    <text evidence="1 3">Belongs to the short-chain dehydrogenases/reductases (SDR) family.</text>
</comment>
<reference evidence="4 5" key="1">
    <citation type="submission" date="2018-08" db="EMBL/GenBank/DDBJ databases">
        <title>Recombination of ecologically and evolutionarily significant loci maintains genetic cohesion in the Pseudomonas syringae species complex.</title>
        <authorList>
            <person name="Dillon M."/>
            <person name="Thakur S."/>
            <person name="Almeida R.N.D."/>
            <person name="Weir B.S."/>
            <person name="Guttman D.S."/>
        </authorList>
    </citation>
    <scope>NUCLEOTIDE SEQUENCE [LARGE SCALE GENOMIC DNA]</scope>
    <source>
        <strain evidence="4 5">ICMP 3263</strain>
    </source>
</reference>
<evidence type="ECO:0000256" key="1">
    <source>
        <dbReference type="ARBA" id="ARBA00006484"/>
    </source>
</evidence>
<sequence>MSNSEVVVVTGVSSGIGLAVAQSFVAKGYRVFGTVRSIAQQNSIRGVELIEMNVCDDHSVEKAISDIVKRSFQIDILVNNAGVSLLGCIEESSVQEAQLVFDTNLFGVLRTVRAVLPHMKARKSGRIVNVSSVLGFLPAPYQGIYGSSKHALEGFSETLDHEVRHFGVRVSLVEPSFTKTRFDANSARVQTPLASYDTIRSDIEKAIAQNNLKAPGPEHVAKIVVEAAVGPWAMRHTASGEASKLRFIRRFLPSSLLDRGLRKTFGLS</sequence>
<evidence type="ECO:0008006" key="6">
    <source>
        <dbReference type="Google" id="ProtNLM"/>
    </source>
</evidence>
<organism evidence="4 5">
    <name type="scientific">Pseudomonas syringae pv. helianthi</name>
    <dbReference type="NCBI Taxonomy" id="251654"/>
    <lineage>
        <taxon>Bacteria</taxon>
        <taxon>Pseudomonadati</taxon>
        <taxon>Pseudomonadota</taxon>
        <taxon>Gammaproteobacteria</taxon>
        <taxon>Pseudomonadales</taxon>
        <taxon>Pseudomonadaceae</taxon>
        <taxon>Pseudomonas</taxon>
    </lineage>
</organism>
<gene>
    <name evidence="4" type="ORF">ALP10_200107</name>
</gene>
<comment type="caution">
    <text evidence="4">The sequence shown here is derived from an EMBL/GenBank/DDBJ whole genome shotgun (WGS) entry which is preliminary data.</text>
</comment>
<proteinExistence type="inferred from homology"/>
<dbReference type="RefSeq" id="WP_082441066.1">
    <property type="nucleotide sequence ID" value="NZ_CP092918.1"/>
</dbReference>